<name>A0A938WKP8_9BACT</name>
<feature type="chain" id="PRO_5037395740" evidence="2">
    <location>
        <begin position="21"/>
        <end position="157"/>
    </location>
</feature>
<evidence type="ECO:0000256" key="1">
    <source>
        <dbReference type="SAM" id="MobiDB-lite"/>
    </source>
</evidence>
<proteinExistence type="predicted"/>
<protein>
    <submittedName>
        <fullName evidence="3">Uncharacterized protein</fullName>
    </submittedName>
</protein>
<dbReference type="RefSeq" id="WP_205108131.1">
    <property type="nucleotide sequence ID" value="NZ_JACJJL010000004.1"/>
</dbReference>
<dbReference type="Proteomes" id="UP000764045">
    <property type="component" value="Unassembled WGS sequence"/>
</dbReference>
<evidence type="ECO:0000313" key="4">
    <source>
        <dbReference type="Proteomes" id="UP000764045"/>
    </source>
</evidence>
<feature type="region of interest" description="Disordered" evidence="1">
    <location>
        <begin position="136"/>
        <end position="157"/>
    </location>
</feature>
<keyword evidence="2" id="KW-0732">Signal</keyword>
<keyword evidence="4" id="KW-1185">Reference proteome</keyword>
<feature type="signal peptide" evidence="2">
    <location>
        <begin position="1"/>
        <end position="20"/>
    </location>
</feature>
<accession>A0A938WKP8</accession>
<sequence length="157" mass="17259">MKKILIALAMVCMAAMPSVAQGNGNKDAKPTKEQVAQRRAEAVADRLMLGDGARAEFVPLYQKYLGELAEARKSGRTGTAKGSAQTDKEILEGIERELDAQQKVIDVKKSYYKKFKGMLNARQLKQLFNERRAAPGLRMPFGQPHNARLAGQGAKRG</sequence>
<gene>
    <name evidence="3" type="ORF">H6B30_03950</name>
</gene>
<dbReference type="EMBL" id="JACJJL010000004">
    <property type="protein sequence ID" value="MBM6660915.1"/>
    <property type="molecule type" value="Genomic_DNA"/>
</dbReference>
<comment type="caution">
    <text evidence="3">The sequence shown here is derived from an EMBL/GenBank/DDBJ whole genome shotgun (WGS) entry which is preliminary data.</text>
</comment>
<evidence type="ECO:0000256" key="2">
    <source>
        <dbReference type="SAM" id="SignalP"/>
    </source>
</evidence>
<reference evidence="3 4" key="1">
    <citation type="journal article" date="2021" name="Sci. Rep.">
        <title>The distribution of antibiotic resistance genes in chicken gut microbiota commensals.</title>
        <authorList>
            <person name="Juricova H."/>
            <person name="Matiasovicova J."/>
            <person name="Kubasova T."/>
            <person name="Cejkova D."/>
            <person name="Rychlik I."/>
        </authorList>
    </citation>
    <scope>NUCLEOTIDE SEQUENCE [LARGE SCALE GENOMIC DNA]</scope>
    <source>
        <strain evidence="3 4">An819</strain>
    </source>
</reference>
<evidence type="ECO:0000313" key="3">
    <source>
        <dbReference type="EMBL" id="MBM6660915.1"/>
    </source>
</evidence>
<organism evidence="3 4">
    <name type="scientific">Marseilla massiliensis</name>
    <dbReference type="NCBI Taxonomy" id="1841864"/>
    <lineage>
        <taxon>Bacteria</taxon>
        <taxon>Pseudomonadati</taxon>
        <taxon>Bacteroidota</taxon>
        <taxon>Bacteroidia</taxon>
        <taxon>Bacteroidales</taxon>
        <taxon>Prevotellaceae</taxon>
        <taxon>Marseilla</taxon>
    </lineage>
</organism>
<dbReference type="AlphaFoldDB" id="A0A938WKP8"/>